<evidence type="ECO:0000313" key="4">
    <source>
        <dbReference type="Proteomes" id="UP001209074"/>
    </source>
</evidence>
<evidence type="ECO:0000313" key="2">
    <source>
        <dbReference type="EMBL" id="RGS10550.1"/>
    </source>
</evidence>
<evidence type="ECO:0000313" key="1">
    <source>
        <dbReference type="EMBL" id="MCW4093497.1"/>
    </source>
</evidence>
<evidence type="ECO:0000313" key="3">
    <source>
        <dbReference type="Proteomes" id="UP000283872"/>
    </source>
</evidence>
<accession>A0A3E5DQW8</accession>
<reference evidence="2 3" key="1">
    <citation type="submission" date="2018-08" db="EMBL/GenBank/DDBJ databases">
        <title>A genome reference for cultivated species of the human gut microbiota.</title>
        <authorList>
            <person name="Zou Y."/>
            <person name="Xue W."/>
            <person name="Luo G."/>
        </authorList>
    </citation>
    <scope>NUCLEOTIDE SEQUENCE [LARGE SCALE GENOMIC DNA]</scope>
    <source>
        <strain evidence="2 3">AF24-12</strain>
    </source>
</reference>
<dbReference type="EMBL" id="QRVA01000063">
    <property type="protein sequence ID" value="RGS10550.1"/>
    <property type="molecule type" value="Genomic_DNA"/>
</dbReference>
<name>A0A3E5DQW8_9BACT</name>
<comment type="caution">
    <text evidence="1">The sequence shown here is derived from an EMBL/GenBank/DDBJ whole genome shotgun (WGS) entry which is preliminary data.</text>
</comment>
<protein>
    <recommendedName>
        <fullName evidence="5">SIR2-like domain-containing protein</fullName>
    </recommendedName>
</protein>
<dbReference type="AlphaFoldDB" id="A0A3E5DQW8"/>
<dbReference type="Proteomes" id="UP000283872">
    <property type="component" value="Unassembled WGS sequence"/>
</dbReference>
<dbReference type="Proteomes" id="UP001209074">
    <property type="component" value="Unassembled WGS sequence"/>
</dbReference>
<evidence type="ECO:0008006" key="5">
    <source>
        <dbReference type="Google" id="ProtNLM"/>
    </source>
</evidence>
<sequence length="479" mass="55031">MNDTNIDVQNGYNQIAPNATNQIQNFYGFDFAEKLLKTKECPLTLVVLGAGVDATLGLPTSSSLVPRIVEYLESDEGKAVDAALRKAIGNVRFHFDKFVNNAIDRLAKDLDKELLTICRNITEELNHNSSLSDDQRKLGNLIIRLFGKIIDIKKGAAIDAETEMLIEEVLGTTVKDDTIIDFTHINYTETFKSIIVEILQKSMYEAENPILRHVYKNILDIEQLLSNYFYGFYTGQISYVRDYLYISWILWAYLVNEEQRMVQQENAQADKPNLYAQLKNFGSQQKDATCQLLTFNYTSYASQSSDTALYFHGSLTEYVDVENKNDFKLENLQGIDIEAFFKNQLASEISFDPDRKSLPIPSFMPPLKLQTVISRKYIDIWYQASQMLLRANRIIILGYSFSSPDNFFCDYLRENRDAQVVIIDKNIDAVSRNVCRILQLMPNRYSRQVVNGIEHRRYDNRVTIIGADLAEIDLDKYGR</sequence>
<organism evidence="1 4">
    <name type="scientific">Segatella copri</name>
    <dbReference type="NCBI Taxonomy" id="165179"/>
    <lineage>
        <taxon>Bacteria</taxon>
        <taxon>Pseudomonadati</taxon>
        <taxon>Bacteroidota</taxon>
        <taxon>Bacteroidia</taxon>
        <taxon>Bacteroidales</taxon>
        <taxon>Prevotellaceae</taxon>
        <taxon>Segatella</taxon>
    </lineage>
</organism>
<proteinExistence type="predicted"/>
<gene>
    <name evidence="2" type="ORF">DWY11_15070</name>
    <name evidence="1" type="ORF">ONT05_07985</name>
</gene>
<reference evidence="1" key="2">
    <citation type="submission" date="2022-11" db="EMBL/GenBank/DDBJ databases">
        <title>Genomic repertoires linked with pathogenic potency of arthritogenic Prevotella copri isolated from the gut of rheumatoid arthritis patients.</title>
        <authorList>
            <person name="Nii T."/>
            <person name="Maeda Y."/>
            <person name="Motooka D."/>
            <person name="Naito M."/>
            <person name="Matsumoto Y."/>
            <person name="Ogawa T."/>
            <person name="Oguro-Igashira E."/>
            <person name="Kishikawa T."/>
            <person name="Yamashita M."/>
            <person name="Koizumi S."/>
            <person name="Kurakawa T."/>
            <person name="Okumura R."/>
            <person name="Kayama H."/>
            <person name="Murakami M."/>
            <person name="Sakaguchi T."/>
            <person name="Das B."/>
            <person name="Nakamura S."/>
            <person name="Okada Y."/>
            <person name="Kumanogoh A."/>
            <person name="Takeda K."/>
        </authorList>
    </citation>
    <scope>NUCLEOTIDE SEQUENCE</scope>
    <source>
        <strain evidence="1">N016-13</strain>
    </source>
</reference>
<dbReference type="RefSeq" id="WP_117587906.1">
    <property type="nucleotide sequence ID" value="NZ_JAPDUQ010000001.1"/>
</dbReference>
<dbReference type="EMBL" id="JAPDUS010000012">
    <property type="protein sequence ID" value="MCW4093497.1"/>
    <property type="molecule type" value="Genomic_DNA"/>
</dbReference>